<dbReference type="PANTHER" id="PTHR43701:SF2">
    <property type="entry name" value="MEMBRANE TRANSPORTER PROTEIN YJNA-RELATED"/>
    <property type="match status" value="1"/>
</dbReference>
<evidence type="ECO:0000256" key="6">
    <source>
        <dbReference type="RuleBase" id="RU363041"/>
    </source>
</evidence>
<reference evidence="7 8" key="1">
    <citation type="submission" date="2019-01" db="EMBL/GenBank/DDBJ databases">
        <authorList>
            <person name="Brito A."/>
        </authorList>
    </citation>
    <scope>NUCLEOTIDE SEQUENCE [LARGE SCALE GENOMIC DNA]</scope>
    <source>
        <strain evidence="7">1</strain>
    </source>
</reference>
<keyword evidence="8" id="KW-1185">Reference proteome</keyword>
<dbReference type="RefSeq" id="WP_144872185.1">
    <property type="nucleotide sequence ID" value="NZ_LR213973.1"/>
</dbReference>
<gene>
    <name evidence="7" type="ORF">H1P_2270005</name>
</gene>
<dbReference type="InterPro" id="IPR051598">
    <property type="entry name" value="TSUP/Inactive_protease-like"/>
</dbReference>
<feature type="transmembrane region" description="Helical" evidence="6">
    <location>
        <begin position="229"/>
        <end position="246"/>
    </location>
</feature>
<evidence type="ECO:0000256" key="2">
    <source>
        <dbReference type="ARBA" id="ARBA00009142"/>
    </source>
</evidence>
<evidence type="ECO:0000256" key="1">
    <source>
        <dbReference type="ARBA" id="ARBA00004141"/>
    </source>
</evidence>
<evidence type="ECO:0000313" key="7">
    <source>
        <dbReference type="EMBL" id="VEP13914.1"/>
    </source>
</evidence>
<feature type="transmembrane region" description="Helical" evidence="6">
    <location>
        <begin position="72"/>
        <end position="92"/>
    </location>
</feature>
<dbReference type="InterPro" id="IPR002781">
    <property type="entry name" value="TM_pro_TauE-like"/>
</dbReference>
<dbReference type="GO" id="GO:0005886">
    <property type="term" value="C:plasma membrane"/>
    <property type="evidence" value="ECO:0007669"/>
    <property type="project" value="UniProtKB-SubCell"/>
</dbReference>
<dbReference type="Proteomes" id="UP000320055">
    <property type="component" value="Unassembled WGS sequence"/>
</dbReference>
<feature type="transmembrane region" description="Helical" evidence="6">
    <location>
        <begin position="137"/>
        <end position="159"/>
    </location>
</feature>
<organism evidence="7 8">
    <name type="scientific">Hyella patelloides LEGE 07179</name>
    <dbReference type="NCBI Taxonomy" id="945734"/>
    <lineage>
        <taxon>Bacteria</taxon>
        <taxon>Bacillati</taxon>
        <taxon>Cyanobacteriota</taxon>
        <taxon>Cyanophyceae</taxon>
        <taxon>Pleurocapsales</taxon>
        <taxon>Hyellaceae</taxon>
        <taxon>Hyella</taxon>
    </lineage>
</organism>
<accession>A0A563VR81</accession>
<sequence length="251" mass="26027">MLHFWGLLPLGIVVGLIAAILGIGGGLLYVPALTLVGASPIQATATSLLGISLGAISSSFQNWRSKYLNTKLVILLAIPAMLSVGIGVAIANRITENYLLFGFAGLQLVAIYLVNWRKNLARAQQTEATKSVSLPKVASIGFSAGILSGLFGVGGGIIMVPLQRAFLGESLKASITTSLGAIVLISGVGVTQHALAGNVLWLPGLLLGVGSLIGGQLGARLLPKLPETWVQYLFTGLLISLAIYMIQTALS</sequence>
<keyword evidence="3 6" id="KW-0812">Transmembrane</keyword>
<dbReference type="EMBL" id="CAACVJ010000143">
    <property type="protein sequence ID" value="VEP13914.1"/>
    <property type="molecule type" value="Genomic_DNA"/>
</dbReference>
<keyword evidence="6" id="KW-1003">Cell membrane</keyword>
<comment type="subcellular location">
    <subcellularLocation>
        <location evidence="6">Cell membrane</location>
        <topology evidence="6">Multi-pass membrane protein</topology>
    </subcellularLocation>
    <subcellularLocation>
        <location evidence="1">Membrane</location>
        <topology evidence="1">Multi-pass membrane protein</topology>
    </subcellularLocation>
</comment>
<keyword evidence="5 6" id="KW-0472">Membrane</keyword>
<dbReference type="OrthoDB" id="464048at2"/>
<evidence type="ECO:0000256" key="3">
    <source>
        <dbReference type="ARBA" id="ARBA00022692"/>
    </source>
</evidence>
<dbReference type="Pfam" id="PF01925">
    <property type="entry name" value="TauE"/>
    <property type="match status" value="1"/>
</dbReference>
<feature type="transmembrane region" description="Helical" evidence="6">
    <location>
        <begin position="98"/>
        <end position="116"/>
    </location>
</feature>
<name>A0A563VR81_9CYAN</name>
<feature type="transmembrane region" description="Helical" evidence="6">
    <location>
        <begin position="171"/>
        <end position="191"/>
    </location>
</feature>
<feature type="transmembrane region" description="Helical" evidence="6">
    <location>
        <begin position="41"/>
        <end position="60"/>
    </location>
</feature>
<proteinExistence type="inferred from homology"/>
<keyword evidence="4 6" id="KW-1133">Transmembrane helix</keyword>
<comment type="similarity">
    <text evidence="2 6">Belongs to the 4-toluene sulfonate uptake permease (TSUP) (TC 2.A.102) family.</text>
</comment>
<protein>
    <recommendedName>
        <fullName evidence="6">Probable membrane transporter protein</fullName>
    </recommendedName>
</protein>
<evidence type="ECO:0000256" key="4">
    <source>
        <dbReference type="ARBA" id="ARBA00022989"/>
    </source>
</evidence>
<feature type="transmembrane region" description="Helical" evidence="6">
    <location>
        <begin position="7"/>
        <end position="29"/>
    </location>
</feature>
<evidence type="ECO:0000256" key="5">
    <source>
        <dbReference type="ARBA" id="ARBA00023136"/>
    </source>
</evidence>
<feature type="transmembrane region" description="Helical" evidence="6">
    <location>
        <begin position="198"/>
        <end position="217"/>
    </location>
</feature>
<dbReference type="PANTHER" id="PTHR43701">
    <property type="entry name" value="MEMBRANE TRANSPORTER PROTEIN MJ0441-RELATED"/>
    <property type="match status" value="1"/>
</dbReference>
<dbReference type="AlphaFoldDB" id="A0A563VR81"/>
<evidence type="ECO:0000313" key="8">
    <source>
        <dbReference type="Proteomes" id="UP000320055"/>
    </source>
</evidence>